<dbReference type="PANTHER" id="PTHR32552:SF81">
    <property type="entry name" value="TONB-DEPENDENT OUTER MEMBRANE RECEPTOR"/>
    <property type="match status" value="1"/>
</dbReference>
<comment type="similarity">
    <text evidence="11 12">Belongs to the TonB-dependent receptor family.</text>
</comment>
<dbReference type="STRING" id="1208365.B273_0313"/>
<evidence type="ECO:0000259" key="15">
    <source>
        <dbReference type="Pfam" id="PF07715"/>
    </source>
</evidence>
<accession>K6GK02</accession>
<sequence>MNKKFLSYAFISLLIIQAGLLSAQAVEEVIVTATKTERTLQEVPVAVSVVTADTIEKANVVDLLDLKAVVPSLDARQYQSTTNATFFIRGFGNGSNNPGVEPSVAVFVDGVYRSKIQGQISDLPMLERIEVLRGPQSTLFGKNASAGVVNIVTKKPSFENFGKATFEIGDYNSKVAKIYYTGPINDSVAYSFSANVNTRDGQSDNPTTGNKLNDRDRFGYRAEFLFAPEDDFSARLTFDYDEFDEVCCVIGSTAYGAANQVIAMMGGKVIPNDPYSQTAFFNFDPTSKGENGGISLHIEKNFTNTTLESITSYRTSDNYEVQDVDFDAVDVIAPSPISKELSGVTQEIRWYSDDNEKVNWLLGGFYYQEDMDFNESIYFGTMWRTYIDAFLPGAIAGVAEAFGLPNSLLFAAGQGNTETATQDNSTISLFAQVDIQLNEKLNAILGVSYMEDEKEVSYNQINNAVFSNLDFVGAGTLGLIAAGIPPAQAAVLAQDPEYNPLIPLQALQFIPKFVDFPNAAQDGKSKDDNIDYTAKLSYAFNDAVNIYGGVSTGFKATAWNISRNSLPNAEETAALAAAGTPVGPNTGVGTRFANPEEAEVFELGAKMYLPNGYLNIAYFDQKIKGFQSNTFIGTGFVLANAGSQSADGFEFDLLISPMENIDLAISGLVMDPIYDSFPASAAGDLSGTVPSNIPEETFSTTATWNWSRGQYDGYVRLSHLYSSEVILSENPTWQALLDSKGNGRRKQDTLNFSAGVERGNFSLTLWGKNINDDEFLTTIFPAVADPTSTSFFGYPNAFKSYGLTLNYMF</sequence>
<dbReference type="PATRIC" id="fig|1208365.4.peg.313"/>
<dbReference type="GO" id="GO:0009279">
    <property type="term" value="C:cell outer membrane"/>
    <property type="evidence" value="ECO:0007669"/>
    <property type="project" value="UniProtKB-SubCell"/>
</dbReference>
<evidence type="ECO:0000313" key="17">
    <source>
        <dbReference type="Proteomes" id="UP000010310"/>
    </source>
</evidence>
<evidence type="ECO:0000256" key="9">
    <source>
        <dbReference type="ARBA" id="ARBA00023136"/>
    </source>
</evidence>
<dbReference type="Proteomes" id="UP000010310">
    <property type="component" value="Unassembled WGS sequence"/>
</dbReference>
<keyword evidence="7" id="KW-0406">Ion transport</keyword>
<feature type="chain" id="PRO_5003891326" evidence="13">
    <location>
        <begin position="24"/>
        <end position="809"/>
    </location>
</feature>
<keyword evidence="10 11" id="KW-0998">Cell outer membrane</keyword>
<dbReference type="InterPro" id="IPR039426">
    <property type="entry name" value="TonB-dep_rcpt-like"/>
</dbReference>
<evidence type="ECO:0000256" key="2">
    <source>
        <dbReference type="ARBA" id="ARBA00022448"/>
    </source>
</evidence>
<dbReference type="AlphaFoldDB" id="K6GK02"/>
<comment type="caution">
    <text evidence="16">The sequence shown here is derived from an EMBL/GenBank/DDBJ whole genome shotgun (WGS) entry which is preliminary data.</text>
</comment>
<dbReference type="Pfam" id="PF00593">
    <property type="entry name" value="TonB_dep_Rec_b-barrel"/>
    <property type="match status" value="1"/>
</dbReference>
<evidence type="ECO:0000256" key="13">
    <source>
        <dbReference type="SAM" id="SignalP"/>
    </source>
</evidence>
<evidence type="ECO:0000256" key="8">
    <source>
        <dbReference type="ARBA" id="ARBA00023077"/>
    </source>
</evidence>
<keyword evidence="16" id="KW-0675">Receptor</keyword>
<dbReference type="SUPFAM" id="SSF56935">
    <property type="entry name" value="Porins"/>
    <property type="match status" value="1"/>
</dbReference>
<evidence type="ECO:0000256" key="10">
    <source>
        <dbReference type="ARBA" id="ARBA00023237"/>
    </source>
</evidence>
<evidence type="ECO:0000256" key="6">
    <source>
        <dbReference type="ARBA" id="ARBA00023004"/>
    </source>
</evidence>
<evidence type="ECO:0000256" key="3">
    <source>
        <dbReference type="ARBA" id="ARBA00022452"/>
    </source>
</evidence>
<dbReference type="Gene3D" id="2.40.170.20">
    <property type="entry name" value="TonB-dependent receptor, beta-barrel domain"/>
    <property type="match status" value="1"/>
</dbReference>
<dbReference type="EMBL" id="AMWX01000001">
    <property type="protein sequence ID" value="EKO37300.1"/>
    <property type="molecule type" value="Genomic_DNA"/>
</dbReference>
<feature type="signal peptide" evidence="13">
    <location>
        <begin position="1"/>
        <end position="23"/>
    </location>
</feature>
<feature type="domain" description="TonB-dependent receptor-like beta-barrel" evidence="14">
    <location>
        <begin position="272"/>
        <end position="770"/>
    </location>
</feature>
<keyword evidence="2 11" id="KW-0813">Transport</keyword>
<name>K6GK02_9GAMM</name>
<dbReference type="InterPro" id="IPR012910">
    <property type="entry name" value="Plug_dom"/>
</dbReference>
<dbReference type="GO" id="GO:0006826">
    <property type="term" value="P:iron ion transport"/>
    <property type="evidence" value="ECO:0007669"/>
    <property type="project" value="UniProtKB-KW"/>
</dbReference>
<keyword evidence="6" id="KW-0408">Iron</keyword>
<protein>
    <submittedName>
        <fullName evidence="16">TonB-dependent receptor plug domain protein</fullName>
    </submittedName>
</protein>
<keyword evidence="5 11" id="KW-0812">Transmembrane</keyword>
<evidence type="ECO:0000256" key="7">
    <source>
        <dbReference type="ARBA" id="ARBA00023065"/>
    </source>
</evidence>
<organism evidence="16 17">
    <name type="scientific">SAR86 cluster bacterium SAR86E</name>
    <dbReference type="NCBI Taxonomy" id="1208365"/>
    <lineage>
        <taxon>Bacteria</taxon>
        <taxon>Pseudomonadati</taxon>
        <taxon>Pseudomonadota</taxon>
        <taxon>Gammaproteobacteria</taxon>
        <taxon>SAR86 cluster</taxon>
    </lineage>
</organism>
<proteinExistence type="inferred from homology"/>
<dbReference type="PROSITE" id="PS52016">
    <property type="entry name" value="TONB_DEPENDENT_REC_3"/>
    <property type="match status" value="1"/>
</dbReference>
<keyword evidence="4" id="KW-0410">Iron transport</keyword>
<keyword evidence="13" id="KW-0732">Signal</keyword>
<reference evidence="16 17" key="1">
    <citation type="submission" date="2012-09" db="EMBL/GenBank/DDBJ databases">
        <authorList>
            <person name="Dupont C.L."/>
            <person name="Rusch D.B."/>
            <person name="Lombardo M.-J."/>
            <person name="Novotny M."/>
            <person name="Yee-Greenbaum J."/>
            <person name="Laskin R."/>
        </authorList>
    </citation>
    <scope>NUCLEOTIDE SEQUENCE [LARGE SCALE GENOMIC DNA]</scope>
    <source>
        <strain evidence="16">SAR86E</strain>
    </source>
</reference>
<evidence type="ECO:0000313" key="16">
    <source>
        <dbReference type="EMBL" id="EKO37300.1"/>
    </source>
</evidence>
<evidence type="ECO:0000256" key="11">
    <source>
        <dbReference type="PROSITE-ProRule" id="PRU01360"/>
    </source>
</evidence>
<keyword evidence="17" id="KW-1185">Reference proteome</keyword>
<dbReference type="InterPro" id="IPR000531">
    <property type="entry name" value="Beta-barrel_TonB"/>
</dbReference>
<evidence type="ECO:0000256" key="1">
    <source>
        <dbReference type="ARBA" id="ARBA00004571"/>
    </source>
</evidence>
<evidence type="ECO:0000259" key="14">
    <source>
        <dbReference type="Pfam" id="PF00593"/>
    </source>
</evidence>
<keyword evidence="3 11" id="KW-1134">Transmembrane beta strand</keyword>
<keyword evidence="8 12" id="KW-0798">TonB box</keyword>
<gene>
    <name evidence="16" type="ORF">B273_0313</name>
</gene>
<feature type="domain" description="TonB-dependent receptor plug" evidence="15">
    <location>
        <begin position="40"/>
        <end position="148"/>
    </location>
</feature>
<dbReference type="PANTHER" id="PTHR32552">
    <property type="entry name" value="FERRICHROME IRON RECEPTOR-RELATED"/>
    <property type="match status" value="1"/>
</dbReference>
<dbReference type="Pfam" id="PF07715">
    <property type="entry name" value="Plug"/>
    <property type="match status" value="1"/>
</dbReference>
<comment type="subcellular location">
    <subcellularLocation>
        <location evidence="1 11">Cell outer membrane</location>
        <topology evidence="1 11">Multi-pass membrane protein</topology>
    </subcellularLocation>
</comment>
<evidence type="ECO:0000256" key="4">
    <source>
        <dbReference type="ARBA" id="ARBA00022496"/>
    </source>
</evidence>
<evidence type="ECO:0000256" key="5">
    <source>
        <dbReference type="ARBA" id="ARBA00022692"/>
    </source>
</evidence>
<evidence type="ECO:0000256" key="12">
    <source>
        <dbReference type="RuleBase" id="RU003357"/>
    </source>
</evidence>
<dbReference type="InterPro" id="IPR036942">
    <property type="entry name" value="Beta-barrel_TonB_sf"/>
</dbReference>
<keyword evidence="9 11" id="KW-0472">Membrane</keyword>